<dbReference type="PANTHER" id="PTHR30347:SF1">
    <property type="entry name" value="MECHANOSENSITIVE CHANNEL MSCK"/>
    <property type="match status" value="1"/>
</dbReference>
<dbReference type="Proteomes" id="UP000247417">
    <property type="component" value="Unassembled WGS sequence"/>
</dbReference>
<dbReference type="InterPro" id="IPR052702">
    <property type="entry name" value="MscS-like_channel"/>
</dbReference>
<evidence type="ECO:0000259" key="1">
    <source>
        <dbReference type="Pfam" id="PF13358"/>
    </source>
</evidence>
<gene>
    <name evidence="2" type="ORF">CFR80_18315</name>
</gene>
<dbReference type="NCBIfam" id="NF033545">
    <property type="entry name" value="transpos_IS630"/>
    <property type="match status" value="1"/>
</dbReference>
<name>A0A318QJ08_9PROT</name>
<dbReference type="OrthoDB" id="2375382at2"/>
<dbReference type="PANTHER" id="PTHR30347">
    <property type="entry name" value="POTASSIUM CHANNEL RELATED"/>
    <property type="match status" value="1"/>
</dbReference>
<protein>
    <submittedName>
        <fullName evidence="2">IS630 family transposase</fullName>
    </submittedName>
</protein>
<reference evidence="2 3" key="1">
    <citation type="submission" date="2017-07" db="EMBL/GenBank/DDBJ databases">
        <title>A draft genome sequence of Komagataeibacter oboediens LMG 18849.</title>
        <authorList>
            <person name="Skraban J."/>
            <person name="Cleenwerck I."/>
            <person name="Vandamme P."/>
            <person name="Trcek J."/>
        </authorList>
    </citation>
    <scope>NUCLEOTIDE SEQUENCE [LARGE SCALE GENOMIC DNA]</scope>
    <source>
        <strain evidence="2 3">LMG 18849</strain>
    </source>
</reference>
<dbReference type="RefSeq" id="WP_019087287.1">
    <property type="nucleotide sequence ID" value="NZ_NKTX01000217.1"/>
</dbReference>
<comment type="caution">
    <text evidence="2">The sequence shown here is derived from an EMBL/GenBank/DDBJ whole genome shotgun (WGS) entry which is preliminary data.</text>
</comment>
<dbReference type="InterPro" id="IPR047655">
    <property type="entry name" value="Transpos_IS630-like"/>
</dbReference>
<dbReference type="InterPro" id="IPR038717">
    <property type="entry name" value="Tc1-like_DDE_dom"/>
</dbReference>
<organism evidence="2 3">
    <name type="scientific">Komagataeibacter oboediens</name>
    <dbReference type="NCBI Taxonomy" id="65958"/>
    <lineage>
        <taxon>Bacteria</taxon>
        <taxon>Pseudomonadati</taxon>
        <taxon>Pseudomonadota</taxon>
        <taxon>Alphaproteobacteria</taxon>
        <taxon>Acetobacterales</taxon>
        <taxon>Acetobacteraceae</taxon>
        <taxon>Komagataeibacter</taxon>
    </lineage>
</organism>
<evidence type="ECO:0000313" key="3">
    <source>
        <dbReference type="Proteomes" id="UP000247417"/>
    </source>
</evidence>
<proteinExistence type="predicted"/>
<dbReference type="SUPFAM" id="SSF46689">
    <property type="entry name" value="Homeodomain-like"/>
    <property type="match status" value="1"/>
</dbReference>
<accession>A0A318QJ08</accession>
<dbReference type="EMBL" id="NKTX01000217">
    <property type="protein sequence ID" value="PYD77312.1"/>
    <property type="molecule type" value="Genomic_DNA"/>
</dbReference>
<dbReference type="Pfam" id="PF13565">
    <property type="entry name" value="HTH_32"/>
    <property type="match status" value="1"/>
</dbReference>
<dbReference type="AlphaFoldDB" id="A0A318QJ08"/>
<dbReference type="Pfam" id="PF13358">
    <property type="entry name" value="DDE_3"/>
    <property type="match status" value="1"/>
</dbReference>
<dbReference type="InterPro" id="IPR009057">
    <property type="entry name" value="Homeodomain-like_sf"/>
</dbReference>
<sequence length="301" mass="34276">MGRVAVAIELTALERQELESLARARKTGQALARRARIVLAAADGHENKAIRDLTGADINTVGKWRRRFATDRLDGLYDEPRPGTPRSIGDGEIAETIRRTLEETPRGATHWSLRSMAQAVGYAPSTIHRIWKAFGLQPHRTETFKLSNDPLFVEKVRDIVGLYMAPPERALVLCVDEKSQIQALDRSQPMLPMRPGQVERRTHDYTRHGTTSLFAALDIATGTIIGKCYPKHRSTEFRKFLDQIETNVPTDLDIHLVMDNYATHKTKLIRDWLARRPRWHVHFTPTGASWINQVERFFALV</sequence>
<feature type="domain" description="Tc1-like transposase DDE" evidence="1">
    <location>
        <begin position="172"/>
        <end position="299"/>
    </location>
</feature>
<feature type="non-terminal residue" evidence="2">
    <location>
        <position position="301"/>
    </location>
</feature>
<dbReference type="InterPro" id="IPR012337">
    <property type="entry name" value="RNaseH-like_sf"/>
</dbReference>
<evidence type="ECO:0000313" key="2">
    <source>
        <dbReference type="EMBL" id="PYD77312.1"/>
    </source>
</evidence>
<dbReference type="SUPFAM" id="SSF53098">
    <property type="entry name" value="Ribonuclease H-like"/>
    <property type="match status" value="1"/>
</dbReference>